<dbReference type="PANTHER" id="PTHR34981">
    <property type="entry name" value="CELL DIVISION PROTEIN ZAPA"/>
    <property type="match status" value="1"/>
</dbReference>
<evidence type="ECO:0000256" key="2">
    <source>
        <dbReference type="ARBA" id="ARBA00010074"/>
    </source>
</evidence>
<evidence type="ECO:0000256" key="3">
    <source>
        <dbReference type="ARBA" id="ARBA00015195"/>
    </source>
</evidence>
<keyword evidence="4" id="KW-0963">Cytoplasm</keyword>
<accession>A0A432WEE0</accession>
<dbReference type="Proteomes" id="UP000287823">
    <property type="component" value="Unassembled WGS sequence"/>
</dbReference>
<gene>
    <name evidence="12" type="ORF">CWE14_12085</name>
</gene>
<keyword evidence="13" id="KW-1185">Reference proteome</keyword>
<dbReference type="GO" id="GO:0005829">
    <property type="term" value="C:cytosol"/>
    <property type="evidence" value="ECO:0007669"/>
    <property type="project" value="TreeGrafter"/>
</dbReference>
<dbReference type="GO" id="GO:0000921">
    <property type="term" value="P:septin ring assembly"/>
    <property type="evidence" value="ECO:0007669"/>
    <property type="project" value="TreeGrafter"/>
</dbReference>
<dbReference type="InterPro" id="IPR007838">
    <property type="entry name" value="Cell_div_ZapA-like"/>
</dbReference>
<comment type="caution">
    <text evidence="12">The sequence shown here is derived from an EMBL/GenBank/DDBJ whole genome shotgun (WGS) entry which is preliminary data.</text>
</comment>
<dbReference type="Gene3D" id="1.20.5.50">
    <property type="match status" value="1"/>
</dbReference>
<dbReference type="SUPFAM" id="SSF102829">
    <property type="entry name" value="Cell division protein ZapA-like"/>
    <property type="match status" value="1"/>
</dbReference>
<evidence type="ECO:0000256" key="6">
    <source>
        <dbReference type="ARBA" id="ARBA00023054"/>
    </source>
</evidence>
<dbReference type="GO" id="GO:0030428">
    <property type="term" value="C:cell septum"/>
    <property type="evidence" value="ECO:0007669"/>
    <property type="project" value="TreeGrafter"/>
</dbReference>
<evidence type="ECO:0000256" key="8">
    <source>
        <dbReference type="ARBA" id="ARBA00023306"/>
    </source>
</evidence>
<dbReference type="Pfam" id="PF05164">
    <property type="entry name" value="ZapA"/>
    <property type="match status" value="1"/>
</dbReference>
<keyword evidence="5 12" id="KW-0132">Cell division</keyword>
<name>A0A432WEE0_9GAMM</name>
<comment type="function">
    <text evidence="9">Activator of cell division through the inhibition of FtsZ GTPase activity, therefore promoting FtsZ assembly into bundles of protofilaments necessary for the formation of the division Z ring. It is recruited early at mid-cell but it is not essential for cell division.</text>
</comment>
<evidence type="ECO:0000256" key="4">
    <source>
        <dbReference type="ARBA" id="ARBA00022490"/>
    </source>
</evidence>
<dbReference type="GO" id="GO:0032153">
    <property type="term" value="C:cell division site"/>
    <property type="evidence" value="ECO:0007669"/>
    <property type="project" value="TreeGrafter"/>
</dbReference>
<evidence type="ECO:0000256" key="11">
    <source>
        <dbReference type="ARBA" id="ARBA00033158"/>
    </source>
</evidence>
<evidence type="ECO:0000313" key="12">
    <source>
        <dbReference type="EMBL" id="RUO31225.1"/>
    </source>
</evidence>
<comment type="subcellular location">
    <subcellularLocation>
        <location evidence="1">Cytoplasm</location>
    </subcellularLocation>
</comment>
<evidence type="ECO:0000256" key="9">
    <source>
        <dbReference type="ARBA" id="ARBA00024910"/>
    </source>
</evidence>
<reference evidence="12 13" key="1">
    <citation type="journal article" date="2011" name="Front. Microbiol.">
        <title>Genomic signatures of strain selection and enhancement in Bacillus atrophaeus var. globigii, a historical biowarfare simulant.</title>
        <authorList>
            <person name="Gibbons H.S."/>
            <person name="Broomall S.M."/>
            <person name="McNew L.A."/>
            <person name="Daligault H."/>
            <person name="Chapman C."/>
            <person name="Bruce D."/>
            <person name="Karavis M."/>
            <person name="Krepps M."/>
            <person name="McGregor P.A."/>
            <person name="Hong C."/>
            <person name="Park K.H."/>
            <person name="Akmal A."/>
            <person name="Feldman A."/>
            <person name="Lin J.S."/>
            <person name="Chang W.E."/>
            <person name="Higgs B.W."/>
            <person name="Demirev P."/>
            <person name="Lindquist J."/>
            <person name="Liem A."/>
            <person name="Fochler E."/>
            <person name="Read T.D."/>
            <person name="Tapia R."/>
            <person name="Johnson S."/>
            <person name="Bishop-Lilly K.A."/>
            <person name="Detter C."/>
            <person name="Han C."/>
            <person name="Sozhamannan S."/>
            <person name="Rosenzweig C.N."/>
            <person name="Skowronski E.W."/>
        </authorList>
    </citation>
    <scope>NUCLEOTIDE SEQUENCE [LARGE SCALE GENOMIC DNA]</scope>
    <source>
        <strain evidence="12 13">Y4G10-17</strain>
    </source>
</reference>
<evidence type="ECO:0000313" key="13">
    <source>
        <dbReference type="Proteomes" id="UP000287823"/>
    </source>
</evidence>
<keyword evidence="6" id="KW-0175">Coiled coil</keyword>
<dbReference type="InterPro" id="IPR036192">
    <property type="entry name" value="Cell_div_ZapA-like_sf"/>
</dbReference>
<sequence length="107" mass="12105">MSGHAMDIRLLDRNYRVMCPDGQESALREAARQLDQRLNETKSATKLTNVEQIAVMTALNICHEWIEDKTQQSKHTAALEDKVRLLQATIEKAMGEQASSQDGDEYN</sequence>
<evidence type="ECO:0000256" key="10">
    <source>
        <dbReference type="ARBA" id="ARBA00026068"/>
    </source>
</evidence>
<dbReference type="Gene3D" id="3.30.160.880">
    <property type="entry name" value="Cell division protein ZapA protomer, N-terminal domain"/>
    <property type="match status" value="1"/>
</dbReference>
<dbReference type="EMBL" id="PIPO01000005">
    <property type="protein sequence ID" value="RUO31225.1"/>
    <property type="molecule type" value="Genomic_DNA"/>
</dbReference>
<organism evidence="12 13">
    <name type="scientific">Aliidiomarina soli</name>
    <dbReference type="NCBI Taxonomy" id="1928574"/>
    <lineage>
        <taxon>Bacteria</taxon>
        <taxon>Pseudomonadati</taxon>
        <taxon>Pseudomonadota</taxon>
        <taxon>Gammaproteobacteria</taxon>
        <taxon>Alteromonadales</taxon>
        <taxon>Idiomarinaceae</taxon>
        <taxon>Aliidiomarina</taxon>
    </lineage>
</organism>
<proteinExistence type="inferred from homology"/>
<comment type="subunit">
    <text evidence="10">Homodimer. Interacts with FtsZ.</text>
</comment>
<evidence type="ECO:0000256" key="5">
    <source>
        <dbReference type="ARBA" id="ARBA00022618"/>
    </source>
</evidence>
<protein>
    <recommendedName>
        <fullName evidence="3">Cell division protein ZapA</fullName>
    </recommendedName>
    <alternativeName>
        <fullName evidence="11">Z ring-associated protein ZapA</fullName>
    </alternativeName>
</protein>
<dbReference type="PANTHER" id="PTHR34981:SF1">
    <property type="entry name" value="CELL DIVISION PROTEIN ZAPA"/>
    <property type="match status" value="1"/>
</dbReference>
<dbReference type="AlphaFoldDB" id="A0A432WEE0"/>
<evidence type="ECO:0000256" key="7">
    <source>
        <dbReference type="ARBA" id="ARBA00023210"/>
    </source>
</evidence>
<dbReference type="RefSeq" id="WP_126790061.1">
    <property type="nucleotide sequence ID" value="NZ_PIPO01000005.1"/>
</dbReference>
<comment type="similarity">
    <text evidence="2">Belongs to the ZapA family. Type 1 subfamily.</text>
</comment>
<dbReference type="GO" id="GO:0043093">
    <property type="term" value="P:FtsZ-dependent cytokinesis"/>
    <property type="evidence" value="ECO:0007669"/>
    <property type="project" value="TreeGrafter"/>
</dbReference>
<keyword evidence="8" id="KW-0131">Cell cycle</keyword>
<dbReference type="InterPro" id="IPR042233">
    <property type="entry name" value="Cell_div_ZapA_N"/>
</dbReference>
<evidence type="ECO:0000256" key="1">
    <source>
        <dbReference type="ARBA" id="ARBA00004496"/>
    </source>
</evidence>
<dbReference type="GO" id="GO:0000917">
    <property type="term" value="P:division septum assembly"/>
    <property type="evidence" value="ECO:0007669"/>
    <property type="project" value="UniProtKB-KW"/>
</dbReference>
<keyword evidence="7" id="KW-0717">Septation</keyword>